<dbReference type="GO" id="GO:0005737">
    <property type="term" value="C:cytoplasm"/>
    <property type="evidence" value="ECO:0007669"/>
    <property type="project" value="TreeGrafter"/>
</dbReference>
<name>A0A267G2B4_9PLAT</name>
<dbReference type="PANTHER" id="PTHR11042:SF190">
    <property type="entry name" value="MITOSIS INHIBITOR PROTEIN KINASE MIK1"/>
    <property type="match status" value="1"/>
</dbReference>
<dbReference type="Proteomes" id="UP000215902">
    <property type="component" value="Unassembled WGS sequence"/>
</dbReference>
<evidence type="ECO:0000313" key="7">
    <source>
        <dbReference type="EMBL" id="PAA79429.1"/>
    </source>
</evidence>
<organism evidence="7 8">
    <name type="scientific">Macrostomum lignano</name>
    <dbReference type="NCBI Taxonomy" id="282301"/>
    <lineage>
        <taxon>Eukaryota</taxon>
        <taxon>Metazoa</taxon>
        <taxon>Spiralia</taxon>
        <taxon>Lophotrochozoa</taxon>
        <taxon>Platyhelminthes</taxon>
        <taxon>Rhabditophora</taxon>
        <taxon>Macrostomorpha</taxon>
        <taxon>Macrostomida</taxon>
        <taxon>Macrostomidae</taxon>
        <taxon>Macrostomum</taxon>
    </lineage>
</organism>
<dbReference type="Gene3D" id="3.30.200.20">
    <property type="entry name" value="Phosphorylase Kinase, domain 1"/>
    <property type="match status" value="1"/>
</dbReference>
<dbReference type="OrthoDB" id="5337378at2759"/>
<dbReference type="SUPFAM" id="SSF56112">
    <property type="entry name" value="Protein kinase-like (PK-like)"/>
    <property type="match status" value="1"/>
</dbReference>
<dbReference type="InterPro" id="IPR011009">
    <property type="entry name" value="Kinase-like_dom_sf"/>
</dbReference>
<dbReference type="Pfam" id="PF00069">
    <property type="entry name" value="Pkinase"/>
    <property type="match status" value="1"/>
</dbReference>
<keyword evidence="1" id="KW-0808">Transferase</keyword>
<evidence type="ECO:0000256" key="2">
    <source>
        <dbReference type="ARBA" id="ARBA00022741"/>
    </source>
</evidence>
<comment type="caution">
    <text evidence="7">The sequence shown here is derived from an EMBL/GenBank/DDBJ whole genome shotgun (WGS) entry which is preliminary data.</text>
</comment>
<evidence type="ECO:0000256" key="5">
    <source>
        <dbReference type="SAM" id="MobiDB-lite"/>
    </source>
</evidence>
<dbReference type="GO" id="GO:0004672">
    <property type="term" value="F:protein kinase activity"/>
    <property type="evidence" value="ECO:0007669"/>
    <property type="project" value="InterPro"/>
</dbReference>
<keyword evidence="3" id="KW-0418">Kinase</keyword>
<dbReference type="EMBL" id="NIVC01000635">
    <property type="protein sequence ID" value="PAA79429.1"/>
    <property type="molecule type" value="Genomic_DNA"/>
</dbReference>
<accession>A0A267G2B4</accession>
<dbReference type="Gene3D" id="1.10.510.10">
    <property type="entry name" value="Transferase(Phosphotransferase) domain 1"/>
    <property type="match status" value="1"/>
</dbReference>
<dbReference type="PROSITE" id="PS50011">
    <property type="entry name" value="PROTEIN_KINASE_DOM"/>
    <property type="match status" value="1"/>
</dbReference>
<keyword evidence="8" id="KW-1185">Reference proteome</keyword>
<evidence type="ECO:0000259" key="6">
    <source>
        <dbReference type="PROSITE" id="PS50011"/>
    </source>
</evidence>
<dbReference type="InterPro" id="IPR000719">
    <property type="entry name" value="Prot_kinase_dom"/>
</dbReference>
<gene>
    <name evidence="7" type="ORF">BOX15_Mlig016258g2</name>
</gene>
<evidence type="ECO:0000313" key="8">
    <source>
        <dbReference type="Proteomes" id="UP000215902"/>
    </source>
</evidence>
<reference evidence="7 8" key="1">
    <citation type="submission" date="2017-06" db="EMBL/GenBank/DDBJ databases">
        <title>A platform for efficient transgenesis in Macrostomum lignano, a flatworm model organism for stem cell research.</title>
        <authorList>
            <person name="Berezikov E."/>
        </authorList>
    </citation>
    <scope>NUCLEOTIDE SEQUENCE [LARGE SCALE GENOMIC DNA]</scope>
    <source>
        <strain evidence="7">DV1</strain>
        <tissue evidence="7">Whole organism</tissue>
    </source>
</reference>
<proteinExistence type="predicted"/>
<evidence type="ECO:0000256" key="1">
    <source>
        <dbReference type="ARBA" id="ARBA00022679"/>
    </source>
</evidence>
<dbReference type="InterPro" id="IPR050339">
    <property type="entry name" value="CC_SR_Kinase"/>
</dbReference>
<feature type="region of interest" description="Disordered" evidence="5">
    <location>
        <begin position="165"/>
        <end position="192"/>
    </location>
</feature>
<evidence type="ECO:0000256" key="3">
    <source>
        <dbReference type="ARBA" id="ARBA00022777"/>
    </source>
</evidence>
<dbReference type="GO" id="GO:0005524">
    <property type="term" value="F:ATP binding"/>
    <property type="evidence" value="ECO:0007669"/>
    <property type="project" value="UniProtKB-KW"/>
</dbReference>
<dbReference type="PANTHER" id="PTHR11042">
    <property type="entry name" value="EUKARYOTIC TRANSLATION INITIATION FACTOR 2-ALPHA KINASE EIF2-ALPHA KINASE -RELATED"/>
    <property type="match status" value="1"/>
</dbReference>
<protein>
    <recommendedName>
        <fullName evidence="6">Protein kinase domain-containing protein</fullName>
    </recommendedName>
</protein>
<dbReference type="AlphaFoldDB" id="A0A267G2B4"/>
<keyword evidence="2" id="KW-0547">Nucleotide-binding</keyword>
<keyword evidence="4" id="KW-0067">ATP-binding</keyword>
<feature type="compositionally biased region" description="Polar residues" evidence="5">
    <location>
        <begin position="45"/>
        <end position="67"/>
    </location>
</feature>
<feature type="compositionally biased region" description="Low complexity" evidence="5">
    <location>
        <begin position="176"/>
        <end position="187"/>
    </location>
</feature>
<evidence type="ECO:0000256" key="4">
    <source>
        <dbReference type="ARBA" id="ARBA00022840"/>
    </source>
</evidence>
<sequence>MTLYVRQQLAPDQADLSFETCPMDISGSEERGEPPCMALFQSIEPSKSASTPRQDLTEYASSSSCSNPDLDLSPNLADRVDFCCDAQVGAQSAAAQQLQASGYSSSSEADSQYQHLTAVYDQEQEFYETVRMEEVLFTRRKELMMLRTAPAKLNFGGDVCRVLTFDDDDASPQQPPQRQQPEQPTTPVGQSALDTPEMLLSVRSEQTHMYRHCQAIRCLHGSNINRCTPEGRKRLSETPGQPSRLVDERLLNSDRLYTEFDLTDEANTRAVASGSFGFVFTAVNRLDGRVYCLKTAVPQKSRHGPSAQVQAREGIQEVWAMAGLSERHPNIVEYYGCWVQFDRLYIQLEYCNGLSLHQYLAAGRRRLCGERLRHLVRDIGSALAFMHSEGMAHLDCSTSNILIKAPKASLAPALSLSERHGQLSELLANPKERILFKLGDFGHARDTADVENLEDGNGRFMPMDALELGQHPDPRLVDNFSLGLCIYEAAGGHVPESTDSPSDGEARLRLLERGHVTRPAHMDAQLHRCILALLHPEPLRRLSLQRLLHRLCGDLLDSHCLSYLG</sequence>
<feature type="domain" description="Protein kinase" evidence="6">
    <location>
        <begin position="265"/>
        <end position="556"/>
    </location>
</feature>
<dbReference type="STRING" id="282301.A0A267G2B4"/>
<feature type="region of interest" description="Disordered" evidence="5">
    <location>
        <begin position="45"/>
        <end position="68"/>
    </location>
</feature>
<dbReference type="GO" id="GO:0005634">
    <property type="term" value="C:nucleus"/>
    <property type="evidence" value="ECO:0007669"/>
    <property type="project" value="TreeGrafter"/>
</dbReference>